<dbReference type="EMBL" id="BGPR01000526">
    <property type="protein sequence ID" value="GBM24754.1"/>
    <property type="molecule type" value="Genomic_DNA"/>
</dbReference>
<sequence length="103" mass="11728">MSWYKLYVCDNDLGVKLNGYDNDLGEKWYGYDNDLGVKWYGYDNDLGVKWYGYDNGLGRAINLSPDKLGAPMLTLGSANVTFVFRNLKLSDVITLHCPLNYDN</sequence>
<keyword evidence="2" id="KW-1185">Reference proteome</keyword>
<evidence type="ECO:0000313" key="1">
    <source>
        <dbReference type="EMBL" id="GBM24754.1"/>
    </source>
</evidence>
<accession>A0A4Y2EA83</accession>
<organism evidence="1 2">
    <name type="scientific">Araneus ventricosus</name>
    <name type="common">Orbweaver spider</name>
    <name type="synonym">Epeira ventricosa</name>
    <dbReference type="NCBI Taxonomy" id="182803"/>
    <lineage>
        <taxon>Eukaryota</taxon>
        <taxon>Metazoa</taxon>
        <taxon>Ecdysozoa</taxon>
        <taxon>Arthropoda</taxon>
        <taxon>Chelicerata</taxon>
        <taxon>Arachnida</taxon>
        <taxon>Araneae</taxon>
        <taxon>Araneomorphae</taxon>
        <taxon>Entelegynae</taxon>
        <taxon>Araneoidea</taxon>
        <taxon>Araneidae</taxon>
        <taxon>Araneus</taxon>
    </lineage>
</organism>
<comment type="caution">
    <text evidence="1">The sequence shown here is derived from an EMBL/GenBank/DDBJ whole genome shotgun (WGS) entry which is preliminary data.</text>
</comment>
<reference evidence="1 2" key="1">
    <citation type="journal article" date="2019" name="Sci. Rep.">
        <title>Orb-weaving spider Araneus ventricosus genome elucidates the spidroin gene catalogue.</title>
        <authorList>
            <person name="Kono N."/>
            <person name="Nakamura H."/>
            <person name="Ohtoshi R."/>
            <person name="Moran D.A.P."/>
            <person name="Shinohara A."/>
            <person name="Yoshida Y."/>
            <person name="Fujiwara M."/>
            <person name="Mori M."/>
            <person name="Tomita M."/>
            <person name="Arakawa K."/>
        </authorList>
    </citation>
    <scope>NUCLEOTIDE SEQUENCE [LARGE SCALE GENOMIC DNA]</scope>
</reference>
<evidence type="ECO:0000313" key="2">
    <source>
        <dbReference type="Proteomes" id="UP000499080"/>
    </source>
</evidence>
<proteinExistence type="predicted"/>
<dbReference type="AlphaFoldDB" id="A0A4Y2EA83"/>
<gene>
    <name evidence="1" type="ORF">AVEN_141822_1</name>
</gene>
<name>A0A4Y2EA83_ARAVE</name>
<protein>
    <submittedName>
        <fullName evidence="1">Uncharacterized protein</fullName>
    </submittedName>
</protein>
<dbReference type="Proteomes" id="UP000499080">
    <property type="component" value="Unassembled WGS sequence"/>
</dbReference>